<dbReference type="Gene3D" id="1.10.472.10">
    <property type="entry name" value="Cyclin-like"/>
    <property type="match status" value="1"/>
</dbReference>
<sequence length="46" mass="5344">LCLWLFAKEKKGLWTRTLVHYSTYQYQDIEPLVKKLASIASKASQS</sequence>
<dbReference type="AlphaFoldDB" id="C4PLF0"/>
<gene>
    <name evidence="2" type="primary">CycB</name>
</gene>
<dbReference type="EMBL" id="FM253351">
    <property type="protein sequence ID" value="CAR94541.1"/>
    <property type="molecule type" value="mRNA"/>
</dbReference>
<proteinExistence type="evidence at transcript level"/>
<feature type="non-terminal residue" evidence="2">
    <location>
        <position position="46"/>
    </location>
</feature>
<evidence type="ECO:0000259" key="1">
    <source>
        <dbReference type="Pfam" id="PF02984"/>
    </source>
</evidence>
<protein>
    <submittedName>
        <fullName evidence="2">Cyclin B</fullName>
    </submittedName>
</protein>
<feature type="non-terminal residue" evidence="2">
    <location>
        <position position="1"/>
    </location>
</feature>
<dbReference type="InterPro" id="IPR004367">
    <property type="entry name" value="Cyclin_C-dom"/>
</dbReference>
<accession>C4PLF0</accession>
<dbReference type="SUPFAM" id="SSF47954">
    <property type="entry name" value="Cyclin-like"/>
    <property type="match status" value="1"/>
</dbReference>
<reference evidence="2" key="1">
    <citation type="journal article" date="2009" name="BMC Genomics">
        <title>Identifying genes related to choriogenesis in insect panoistic ovaries by Suppression Subtractive Hybridization.</title>
        <authorList>
            <person name="Irles P."/>
            <person name="Belles X."/>
            <person name="Piulachs M.D."/>
        </authorList>
    </citation>
    <scope>NUCLEOTIDE SEQUENCE</scope>
    <source>
        <tissue evidence="2">Postvitellogenic ovary</tissue>
    </source>
</reference>
<name>C4PLF0_BLAGE</name>
<organism evidence="2">
    <name type="scientific">Blattella germanica</name>
    <name type="common">German cockroach</name>
    <name type="synonym">Blatta germanica</name>
    <dbReference type="NCBI Taxonomy" id="6973"/>
    <lineage>
        <taxon>Eukaryota</taxon>
        <taxon>Metazoa</taxon>
        <taxon>Ecdysozoa</taxon>
        <taxon>Arthropoda</taxon>
        <taxon>Hexapoda</taxon>
        <taxon>Insecta</taxon>
        <taxon>Pterygota</taxon>
        <taxon>Neoptera</taxon>
        <taxon>Polyneoptera</taxon>
        <taxon>Dictyoptera</taxon>
        <taxon>Blattodea</taxon>
        <taxon>Blaberoidea</taxon>
        <taxon>Blattellidae</taxon>
        <taxon>Blattella</taxon>
    </lineage>
</organism>
<dbReference type="InterPro" id="IPR036915">
    <property type="entry name" value="Cyclin-like_sf"/>
</dbReference>
<dbReference type="Pfam" id="PF02984">
    <property type="entry name" value="Cyclin_C"/>
    <property type="match status" value="1"/>
</dbReference>
<evidence type="ECO:0000313" key="2">
    <source>
        <dbReference type="EMBL" id="CAR94541.1"/>
    </source>
</evidence>
<feature type="domain" description="Cyclin C-terminal" evidence="1">
    <location>
        <begin position="8"/>
        <end position="45"/>
    </location>
</feature>